<dbReference type="InterPro" id="IPR013785">
    <property type="entry name" value="Aldolase_TIM"/>
</dbReference>
<gene>
    <name evidence="6" type="ORF">GMBLW1_06500</name>
</gene>
<dbReference type="AlphaFoldDB" id="A0A6C2YNW0"/>
<proteinExistence type="inferred from homology"/>
<reference evidence="6" key="1">
    <citation type="submission" date="2019-04" db="EMBL/GenBank/DDBJ databases">
        <authorList>
            <consortium name="Science for Life Laboratories"/>
        </authorList>
    </citation>
    <scope>NUCLEOTIDE SEQUENCE</scope>
    <source>
        <strain evidence="6">MBLW1</strain>
    </source>
</reference>
<dbReference type="GO" id="GO:0000105">
    <property type="term" value="P:L-histidine biosynthetic process"/>
    <property type="evidence" value="ECO:0007669"/>
    <property type="project" value="UniProtKB-KW"/>
</dbReference>
<evidence type="ECO:0000256" key="4">
    <source>
        <dbReference type="ARBA" id="ARBA00029440"/>
    </source>
</evidence>
<dbReference type="GO" id="GO:0000162">
    <property type="term" value="P:L-tryptophan biosynthetic process"/>
    <property type="evidence" value="ECO:0007669"/>
    <property type="project" value="TreeGrafter"/>
</dbReference>
<evidence type="ECO:0008006" key="8">
    <source>
        <dbReference type="Google" id="ProtNLM"/>
    </source>
</evidence>
<dbReference type="Pfam" id="PF00977">
    <property type="entry name" value="His_biosynth"/>
    <property type="match status" value="1"/>
</dbReference>
<accession>A0A6C2YNW0</accession>
<comment type="similarity">
    <text evidence="1 5">Belongs to the HisA/HisF family.</text>
</comment>
<dbReference type="KEGG" id="tim:GMBLW1_06500"/>
<evidence type="ECO:0000256" key="2">
    <source>
        <dbReference type="ARBA" id="ARBA00022605"/>
    </source>
</evidence>
<protein>
    <recommendedName>
        <fullName evidence="8">HisA/hisF family protein</fullName>
    </recommendedName>
</protein>
<evidence type="ECO:0000256" key="5">
    <source>
        <dbReference type="RuleBase" id="RU003657"/>
    </source>
</evidence>
<keyword evidence="2 5" id="KW-0028">Amino-acid biosynthesis</keyword>
<dbReference type="PANTHER" id="PTHR43090:SF2">
    <property type="entry name" value="1-(5-PHOSPHORIBOSYL)-5-[(5-PHOSPHORIBOSYLAMINO)METHYLIDENEAMINO] IMIDAZOLE-4-CARBOXAMIDE ISOMERASE"/>
    <property type="match status" value="1"/>
</dbReference>
<comment type="pathway">
    <text evidence="4">Amino-acid biosynthesis.</text>
</comment>
<dbReference type="GO" id="GO:0003949">
    <property type="term" value="F:1-(5-phosphoribosyl)-5-[(5-phosphoribosylamino)methylideneamino]imidazole-4-carboxamide isomerase activity"/>
    <property type="evidence" value="ECO:0007669"/>
    <property type="project" value="InterPro"/>
</dbReference>
<dbReference type="InterPro" id="IPR044524">
    <property type="entry name" value="Isoase_HisA-like"/>
</dbReference>
<dbReference type="Gene3D" id="3.20.20.70">
    <property type="entry name" value="Aldolase class I"/>
    <property type="match status" value="1"/>
</dbReference>
<dbReference type="EMBL" id="LR586016">
    <property type="protein sequence ID" value="VIP03310.1"/>
    <property type="molecule type" value="Genomic_DNA"/>
</dbReference>
<dbReference type="EMBL" id="LR593887">
    <property type="protein sequence ID" value="VTS03991.1"/>
    <property type="molecule type" value="Genomic_DNA"/>
</dbReference>
<dbReference type="InterPro" id="IPR006062">
    <property type="entry name" value="His_biosynth"/>
</dbReference>
<evidence type="ECO:0000256" key="3">
    <source>
        <dbReference type="ARBA" id="ARBA00023102"/>
    </source>
</evidence>
<keyword evidence="7" id="KW-1185">Reference proteome</keyword>
<name>A0A6C2YNW0_9BACT</name>
<dbReference type="InterPro" id="IPR011060">
    <property type="entry name" value="RibuloseP-bd_barrel"/>
</dbReference>
<dbReference type="SUPFAM" id="SSF51366">
    <property type="entry name" value="Ribulose-phoshate binding barrel"/>
    <property type="match status" value="1"/>
</dbReference>
<evidence type="ECO:0000313" key="7">
    <source>
        <dbReference type="Proteomes" id="UP000464378"/>
    </source>
</evidence>
<organism evidence="6">
    <name type="scientific">Tuwongella immobilis</name>
    <dbReference type="NCBI Taxonomy" id="692036"/>
    <lineage>
        <taxon>Bacteria</taxon>
        <taxon>Pseudomonadati</taxon>
        <taxon>Planctomycetota</taxon>
        <taxon>Planctomycetia</taxon>
        <taxon>Gemmatales</taxon>
        <taxon>Gemmataceae</taxon>
        <taxon>Tuwongella</taxon>
    </lineage>
</organism>
<dbReference type="Proteomes" id="UP000464378">
    <property type="component" value="Chromosome"/>
</dbReference>
<dbReference type="RefSeq" id="WP_162658392.1">
    <property type="nucleotide sequence ID" value="NZ_LR593887.1"/>
</dbReference>
<evidence type="ECO:0000313" key="6">
    <source>
        <dbReference type="EMBL" id="VIP03310.1"/>
    </source>
</evidence>
<dbReference type="InParanoid" id="A0A6C2YNW0"/>
<keyword evidence="3 5" id="KW-0368">Histidine biosynthesis</keyword>
<evidence type="ECO:0000256" key="1">
    <source>
        <dbReference type="ARBA" id="ARBA00009667"/>
    </source>
</evidence>
<dbReference type="PANTHER" id="PTHR43090">
    <property type="entry name" value="1-(5-PHOSPHORIBOSYL)-5-[(5-PHOSPHORIBOSYLAMINO)METHYLIDENEAMINO] IMIDAZOLE-4-CARBOXAMIDE ISOMERASE"/>
    <property type="match status" value="1"/>
</dbReference>
<dbReference type="GO" id="GO:0005737">
    <property type="term" value="C:cytoplasm"/>
    <property type="evidence" value="ECO:0007669"/>
    <property type="project" value="TreeGrafter"/>
</dbReference>
<sequence>MAVIPVMDRLNGVIVHAHGGDRQTYPPIQTPLCASTHPIEVGKALLQATFAPHLYVADLDAILGLPFAYIDYPLWRDELGCLWIDAGIRHAESIVKIAECGHDPIIALETLEDWQQLRDWRDAFPLVRMIFSLDLRNGNPIGIGEGQSPIQIAAKALEYGYRRMLVLDISKVGQSKGPSTVELCRQIRRLDARLHLISGGGIRSWEDVQRLTDVGVDDVVVGTAIHEGKLFS</sequence>